<dbReference type="RefSeq" id="WP_062064585.1">
    <property type="nucleotide sequence ID" value="NZ_CP013264.1"/>
</dbReference>
<dbReference type="KEGG" id="sbd:ATN00_10795"/>
<keyword evidence="1" id="KW-1133">Transmembrane helix</keyword>
<keyword evidence="3" id="KW-1185">Reference proteome</keyword>
<reference evidence="2 3" key="1">
    <citation type="submission" date="2015-11" db="EMBL/GenBank/DDBJ databases">
        <title>A Two-component Flavoprotein Monooxygenase System MeaXY Responsible for para-Hydroxylation of 2-Methyl-6-ethylaniline and 2,6-Diethylaniline in Sphingobium baderi DE-13.</title>
        <authorList>
            <person name="Cheng M."/>
            <person name="Meng Q."/>
            <person name="Yang Y."/>
            <person name="Chu C."/>
            <person name="Yan X."/>
            <person name="He J."/>
            <person name="Li S."/>
        </authorList>
    </citation>
    <scope>NUCLEOTIDE SEQUENCE [LARGE SCALE GENOMIC DNA]</scope>
    <source>
        <strain evidence="2 3">DE-13</strain>
    </source>
</reference>
<dbReference type="AlphaFoldDB" id="A0A0S3EZ49"/>
<sequence length="87" mass="8987">MEPFDEILKRAGHGAVPAALADMEGNVMAGLRHHRDARAQRRLLGAIALVALSAGGAGAWVPDRENSALVIAPSLELAPSTLLAPDA</sequence>
<accession>A0A0S3EZ49</accession>
<evidence type="ECO:0000313" key="2">
    <source>
        <dbReference type="EMBL" id="ALR20713.1"/>
    </source>
</evidence>
<feature type="transmembrane region" description="Helical" evidence="1">
    <location>
        <begin position="43"/>
        <end position="61"/>
    </location>
</feature>
<name>A0A0S3EZ49_9SPHN</name>
<dbReference type="EMBL" id="CP013264">
    <property type="protein sequence ID" value="ALR20713.1"/>
    <property type="molecule type" value="Genomic_DNA"/>
</dbReference>
<organism evidence="2 3">
    <name type="scientific">Sphingobium baderi</name>
    <dbReference type="NCBI Taxonomy" id="1332080"/>
    <lineage>
        <taxon>Bacteria</taxon>
        <taxon>Pseudomonadati</taxon>
        <taxon>Pseudomonadota</taxon>
        <taxon>Alphaproteobacteria</taxon>
        <taxon>Sphingomonadales</taxon>
        <taxon>Sphingomonadaceae</taxon>
        <taxon>Sphingobium</taxon>
    </lineage>
</organism>
<proteinExistence type="predicted"/>
<dbReference type="STRING" id="1332080.ATN00_10795"/>
<evidence type="ECO:0000313" key="3">
    <source>
        <dbReference type="Proteomes" id="UP000056968"/>
    </source>
</evidence>
<keyword evidence="1" id="KW-0472">Membrane</keyword>
<dbReference type="Proteomes" id="UP000056968">
    <property type="component" value="Chromosome"/>
</dbReference>
<gene>
    <name evidence="2" type="ORF">ATN00_10795</name>
</gene>
<protein>
    <submittedName>
        <fullName evidence="2">Uncharacterized protein</fullName>
    </submittedName>
</protein>
<evidence type="ECO:0000256" key="1">
    <source>
        <dbReference type="SAM" id="Phobius"/>
    </source>
</evidence>
<keyword evidence="1" id="KW-0812">Transmembrane</keyword>